<evidence type="ECO:0000313" key="2">
    <source>
        <dbReference type="Proteomes" id="UP000271889"/>
    </source>
</evidence>
<organism evidence="1 2">
    <name type="scientific">Cylicostephanus goldi</name>
    <name type="common">Nematode worm</name>
    <dbReference type="NCBI Taxonomy" id="71465"/>
    <lineage>
        <taxon>Eukaryota</taxon>
        <taxon>Metazoa</taxon>
        <taxon>Ecdysozoa</taxon>
        <taxon>Nematoda</taxon>
        <taxon>Chromadorea</taxon>
        <taxon>Rhabditida</taxon>
        <taxon>Rhabditina</taxon>
        <taxon>Rhabditomorpha</taxon>
        <taxon>Strongyloidea</taxon>
        <taxon>Strongylidae</taxon>
        <taxon>Cylicostephanus</taxon>
    </lineage>
</organism>
<proteinExistence type="predicted"/>
<sequence length="314" mass="35792">MKLFEIIICNNKFLEAIRPRRSCRHHYLANVHTTSVLPLQGDNDIFYNVVCHMPSTPEGAIVTEVQSGLSKPYRVTAEKQSVNFQILDLNMLRDMVRWSECEQTLSVRWERGTNSGRGHFIVRSLLNESLDVLYIEENPKAEYLLSGPMAGIRHIIPAEWDQETSATIVASSLTCKQKILAEDECLFKTRVMVKLDPSPIWTWEFAFRTHRSDQVLFTLRTINSENFFLRVNSGKPIPVGQLSDGRWHTMNIVSDGDQILVHVDNSEKIALIELHDFTSRVSAVEVEVDGEILLIDTTDTSENCVLNEKRMAMG</sequence>
<reference evidence="1 2" key="1">
    <citation type="submission" date="2018-11" db="EMBL/GenBank/DDBJ databases">
        <authorList>
            <consortium name="Pathogen Informatics"/>
        </authorList>
    </citation>
    <scope>NUCLEOTIDE SEQUENCE [LARGE SCALE GENOMIC DNA]</scope>
</reference>
<protein>
    <recommendedName>
        <fullName evidence="3">Laminin G domain-containing protein</fullName>
    </recommendedName>
</protein>
<name>A0A3P7MT94_CYLGO</name>
<evidence type="ECO:0000313" key="1">
    <source>
        <dbReference type="EMBL" id="VDN25778.1"/>
    </source>
</evidence>
<dbReference type="Proteomes" id="UP000271889">
    <property type="component" value="Unassembled WGS sequence"/>
</dbReference>
<dbReference type="OrthoDB" id="5842451at2759"/>
<accession>A0A3P7MT94</accession>
<keyword evidence="2" id="KW-1185">Reference proteome</keyword>
<evidence type="ECO:0008006" key="3">
    <source>
        <dbReference type="Google" id="ProtNLM"/>
    </source>
</evidence>
<dbReference type="AlphaFoldDB" id="A0A3P7MT94"/>
<dbReference type="InterPro" id="IPR001791">
    <property type="entry name" value="Laminin_G"/>
</dbReference>
<dbReference type="EMBL" id="UYRV01110131">
    <property type="protein sequence ID" value="VDN25778.1"/>
    <property type="molecule type" value="Genomic_DNA"/>
</dbReference>
<dbReference type="InterPro" id="IPR013320">
    <property type="entry name" value="ConA-like_dom_sf"/>
</dbReference>
<dbReference type="CDD" id="cd00110">
    <property type="entry name" value="LamG"/>
    <property type="match status" value="1"/>
</dbReference>
<dbReference type="SUPFAM" id="SSF49899">
    <property type="entry name" value="Concanavalin A-like lectins/glucanases"/>
    <property type="match status" value="1"/>
</dbReference>
<gene>
    <name evidence="1" type="ORF">CGOC_LOCUS10196</name>
</gene>